<organism evidence="6 7">
    <name type="scientific">Candolleomyces aberdarensis</name>
    <dbReference type="NCBI Taxonomy" id="2316362"/>
    <lineage>
        <taxon>Eukaryota</taxon>
        <taxon>Fungi</taxon>
        <taxon>Dikarya</taxon>
        <taxon>Basidiomycota</taxon>
        <taxon>Agaricomycotina</taxon>
        <taxon>Agaricomycetes</taxon>
        <taxon>Agaricomycetidae</taxon>
        <taxon>Agaricales</taxon>
        <taxon>Agaricineae</taxon>
        <taxon>Psathyrellaceae</taxon>
        <taxon>Candolleomyces</taxon>
    </lineage>
</organism>
<dbReference type="PROSITE" id="PS51388">
    <property type="entry name" value="GED"/>
    <property type="match status" value="1"/>
</dbReference>
<name>A0A4Q2D2I8_9AGAR</name>
<evidence type="ECO:0000313" key="6">
    <source>
        <dbReference type="EMBL" id="RXW12541.1"/>
    </source>
</evidence>
<dbReference type="GO" id="GO:0048312">
    <property type="term" value="P:intracellular distribution of mitochondria"/>
    <property type="evidence" value="ECO:0007669"/>
    <property type="project" value="TreeGrafter"/>
</dbReference>
<dbReference type="PANTHER" id="PTHR11566:SF21">
    <property type="entry name" value="DYNAMIN RELATED PROTEIN 1, ISOFORM A"/>
    <property type="match status" value="1"/>
</dbReference>
<evidence type="ECO:0000313" key="7">
    <source>
        <dbReference type="Proteomes" id="UP000290288"/>
    </source>
</evidence>
<dbReference type="InterPro" id="IPR027417">
    <property type="entry name" value="P-loop_NTPase"/>
</dbReference>
<feature type="compositionally biased region" description="Polar residues" evidence="3">
    <location>
        <begin position="23"/>
        <end position="32"/>
    </location>
</feature>
<dbReference type="GO" id="GO:0005874">
    <property type="term" value="C:microtubule"/>
    <property type="evidence" value="ECO:0007669"/>
    <property type="project" value="TreeGrafter"/>
</dbReference>
<feature type="domain" description="Dynamin-type G" evidence="5">
    <location>
        <begin position="62"/>
        <end position="370"/>
    </location>
</feature>
<dbReference type="GO" id="GO:0016020">
    <property type="term" value="C:membrane"/>
    <property type="evidence" value="ECO:0007669"/>
    <property type="project" value="TreeGrafter"/>
</dbReference>
<dbReference type="GO" id="GO:0008017">
    <property type="term" value="F:microtubule binding"/>
    <property type="evidence" value="ECO:0007669"/>
    <property type="project" value="TreeGrafter"/>
</dbReference>
<feature type="region of interest" description="Disordered" evidence="3">
    <location>
        <begin position="1"/>
        <end position="37"/>
    </location>
</feature>
<dbReference type="GO" id="GO:0016559">
    <property type="term" value="P:peroxisome fission"/>
    <property type="evidence" value="ECO:0007669"/>
    <property type="project" value="TreeGrafter"/>
</dbReference>
<dbReference type="Pfam" id="PF02212">
    <property type="entry name" value="GED"/>
    <property type="match status" value="1"/>
</dbReference>
<dbReference type="PRINTS" id="PR00195">
    <property type="entry name" value="DYNAMIN"/>
</dbReference>
<keyword evidence="1" id="KW-0547">Nucleotide-binding</keyword>
<keyword evidence="2" id="KW-0342">GTP-binding</keyword>
<proteinExistence type="predicted"/>
<dbReference type="GO" id="GO:0005739">
    <property type="term" value="C:mitochondrion"/>
    <property type="evidence" value="ECO:0007669"/>
    <property type="project" value="TreeGrafter"/>
</dbReference>
<dbReference type="Gene3D" id="3.40.50.300">
    <property type="entry name" value="P-loop containing nucleotide triphosphate hydrolases"/>
    <property type="match status" value="1"/>
</dbReference>
<dbReference type="InterPro" id="IPR020850">
    <property type="entry name" value="GED_dom"/>
</dbReference>
<sequence>MPGANQPPGPPLSIDKDGLASDHQASSANQDSHLLDSEYSQRSRELISLANDLTALGGEQFDLDIPRMAFIGNQSAGKSSLVEAATGIAVPRDSGTCTRCPMQCTIMRGSGPWSCTITLRFQYDEQGTPLSRSREVPFPTIYDPKDVELWLRRAQAAILTPQARPQEFHNKSREEIKGLQTVMLPFSWNKVEVLIRDPDGADLSFVDLPGIIQHHSTDTEVVPFVKKLTELYIKNKNTLIVVTVPMTDDFENQGAFELATQADPKGLRTIGVGTKPDMLTPGNTSSLDKWKLILEGTSSNLRHGYYCVKLPTDRDREAGHSRSELEALEKTFHRTTEPWKSLDNQSRLGMRNFIENTSRLLIGLIENNLPDIKKRVGTILDTDKRLLSQLPAPFTVNNPISVILLRVAAFCKALQGTITGTRKKDFIHKNQARYEVFKNEIKQTTPNLQWSGTRPAPSVPSVPAPSTTKPAPLGPIYVADVQETVRAHRTWELPGYVPFEATKDIILQHIEHWEDPLTRCFSDISKNTLDLIRSLVREPEYFGRFFRLLSFVETVIKQEETALRAKVTEMLKKKFNMENGSPLRTENLDRFNQDRTTWLNQIYGNISQQTPSDEHRVMADVHAYFQIASARFIDVVVLCIEEEWHSKLAVRLEECLIEKIPPLSRERLDSLLGEDPHVSKQRNALNQRITQLTKIKTRLSEYRISGPDLTSLWIAPTKARLRKEARKQKKQKTAFEIRDANLDPLN</sequence>
<dbReference type="Proteomes" id="UP000290288">
    <property type="component" value="Unassembled WGS sequence"/>
</dbReference>
<dbReference type="GO" id="GO:0005525">
    <property type="term" value="F:GTP binding"/>
    <property type="evidence" value="ECO:0007669"/>
    <property type="project" value="InterPro"/>
</dbReference>
<accession>A0A4Q2D2I8</accession>
<dbReference type="GO" id="GO:0006897">
    <property type="term" value="P:endocytosis"/>
    <property type="evidence" value="ECO:0007669"/>
    <property type="project" value="TreeGrafter"/>
</dbReference>
<dbReference type="PROSITE" id="PS51718">
    <property type="entry name" value="G_DYNAMIN_2"/>
    <property type="match status" value="1"/>
</dbReference>
<protein>
    <recommendedName>
        <fullName evidence="8">P-loop containing nucleoside triphosphate hydrolase protein</fullName>
    </recommendedName>
</protein>
<dbReference type="InterPro" id="IPR045063">
    <property type="entry name" value="Dynamin_N"/>
</dbReference>
<dbReference type="PANTHER" id="PTHR11566">
    <property type="entry name" value="DYNAMIN"/>
    <property type="match status" value="1"/>
</dbReference>
<evidence type="ECO:0000259" key="5">
    <source>
        <dbReference type="PROSITE" id="PS51718"/>
    </source>
</evidence>
<dbReference type="InterPro" id="IPR003130">
    <property type="entry name" value="GED"/>
</dbReference>
<evidence type="ECO:0008006" key="8">
    <source>
        <dbReference type="Google" id="ProtNLM"/>
    </source>
</evidence>
<evidence type="ECO:0000256" key="1">
    <source>
        <dbReference type="ARBA" id="ARBA00022741"/>
    </source>
</evidence>
<dbReference type="OrthoDB" id="5061070at2759"/>
<comment type="caution">
    <text evidence="6">The sequence shown here is derived from an EMBL/GenBank/DDBJ whole genome shotgun (WGS) entry which is preliminary data.</text>
</comment>
<dbReference type="InterPro" id="IPR000375">
    <property type="entry name" value="Dynamin_stalk"/>
</dbReference>
<dbReference type="Gene3D" id="1.20.120.1240">
    <property type="entry name" value="Dynamin, middle domain"/>
    <property type="match status" value="1"/>
</dbReference>
<gene>
    <name evidence="6" type="ORF">EST38_g13313</name>
</gene>
<dbReference type="STRING" id="2316362.A0A4Q2D2I8"/>
<dbReference type="CDD" id="cd08771">
    <property type="entry name" value="DLP_1"/>
    <property type="match status" value="1"/>
</dbReference>
<evidence type="ECO:0000256" key="3">
    <source>
        <dbReference type="SAM" id="MobiDB-lite"/>
    </source>
</evidence>
<evidence type="ECO:0000256" key="2">
    <source>
        <dbReference type="ARBA" id="ARBA00023134"/>
    </source>
</evidence>
<dbReference type="InterPro" id="IPR030381">
    <property type="entry name" value="G_DYNAMIN_dom"/>
</dbReference>
<reference evidence="6 7" key="1">
    <citation type="submission" date="2019-01" db="EMBL/GenBank/DDBJ databases">
        <title>Draft genome sequence of Psathyrella aberdarensis IHI B618.</title>
        <authorList>
            <person name="Buettner E."/>
            <person name="Kellner H."/>
        </authorList>
    </citation>
    <scope>NUCLEOTIDE SEQUENCE [LARGE SCALE GENOMIC DNA]</scope>
    <source>
        <strain evidence="6 7">IHI B618</strain>
    </source>
</reference>
<dbReference type="GO" id="GO:0003924">
    <property type="term" value="F:GTPase activity"/>
    <property type="evidence" value="ECO:0007669"/>
    <property type="project" value="InterPro"/>
</dbReference>
<dbReference type="Pfam" id="PF01031">
    <property type="entry name" value="Dynamin_M"/>
    <property type="match status" value="1"/>
</dbReference>
<dbReference type="EMBL" id="SDEE01001206">
    <property type="protein sequence ID" value="RXW12541.1"/>
    <property type="molecule type" value="Genomic_DNA"/>
</dbReference>
<keyword evidence="7" id="KW-1185">Reference proteome</keyword>
<feature type="compositionally biased region" description="Pro residues" evidence="3">
    <location>
        <begin position="1"/>
        <end position="11"/>
    </location>
</feature>
<feature type="region of interest" description="Disordered" evidence="3">
    <location>
        <begin position="447"/>
        <end position="467"/>
    </location>
</feature>
<dbReference type="SMART" id="SM00053">
    <property type="entry name" value="DYNc"/>
    <property type="match status" value="1"/>
</dbReference>
<feature type="domain" description="GED" evidence="4">
    <location>
        <begin position="614"/>
        <end position="707"/>
    </location>
</feature>
<dbReference type="InterPro" id="IPR001401">
    <property type="entry name" value="Dynamin_GTPase"/>
</dbReference>
<dbReference type="InterPro" id="IPR022812">
    <property type="entry name" value="Dynamin"/>
</dbReference>
<evidence type="ECO:0000259" key="4">
    <source>
        <dbReference type="PROSITE" id="PS51388"/>
    </source>
</evidence>
<dbReference type="GO" id="GO:0000266">
    <property type="term" value="P:mitochondrial fission"/>
    <property type="evidence" value="ECO:0007669"/>
    <property type="project" value="TreeGrafter"/>
</dbReference>
<dbReference type="Pfam" id="PF00350">
    <property type="entry name" value="Dynamin_N"/>
    <property type="match status" value="1"/>
</dbReference>
<dbReference type="SUPFAM" id="SSF52540">
    <property type="entry name" value="P-loop containing nucleoside triphosphate hydrolases"/>
    <property type="match status" value="1"/>
</dbReference>
<dbReference type="AlphaFoldDB" id="A0A4Q2D2I8"/>